<sequence>MKNNQSMNKMKNKRKTNHHPNCLIKRVHALGL</sequence>
<name>A0A0K2VCW1_LEPSM</name>
<protein>
    <submittedName>
        <fullName evidence="2">Uncharacterized protein</fullName>
    </submittedName>
</protein>
<feature type="region of interest" description="Disordered" evidence="1">
    <location>
        <begin position="1"/>
        <end position="32"/>
    </location>
</feature>
<reference evidence="2" key="1">
    <citation type="submission" date="2014-05" db="EMBL/GenBank/DDBJ databases">
        <authorList>
            <person name="Chronopoulou M."/>
        </authorList>
    </citation>
    <scope>NUCLEOTIDE SEQUENCE</scope>
    <source>
        <tissue evidence="2">Whole organism</tissue>
    </source>
</reference>
<proteinExistence type="predicted"/>
<organism evidence="2">
    <name type="scientific">Lepeophtheirus salmonis</name>
    <name type="common">Salmon louse</name>
    <name type="synonym">Caligus salmonis</name>
    <dbReference type="NCBI Taxonomy" id="72036"/>
    <lineage>
        <taxon>Eukaryota</taxon>
        <taxon>Metazoa</taxon>
        <taxon>Ecdysozoa</taxon>
        <taxon>Arthropoda</taxon>
        <taxon>Crustacea</taxon>
        <taxon>Multicrustacea</taxon>
        <taxon>Hexanauplia</taxon>
        <taxon>Copepoda</taxon>
        <taxon>Siphonostomatoida</taxon>
        <taxon>Caligidae</taxon>
        <taxon>Lepeophtheirus</taxon>
    </lineage>
</organism>
<evidence type="ECO:0000313" key="2">
    <source>
        <dbReference type="EMBL" id="CDW47786.1"/>
    </source>
</evidence>
<evidence type="ECO:0000256" key="1">
    <source>
        <dbReference type="SAM" id="MobiDB-lite"/>
    </source>
</evidence>
<feature type="non-terminal residue" evidence="2">
    <location>
        <position position="32"/>
    </location>
</feature>
<dbReference type="AlphaFoldDB" id="A0A0K2VCW1"/>
<accession>A0A0K2VCW1</accession>
<dbReference type="EMBL" id="HACA01030425">
    <property type="protein sequence ID" value="CDW47786.1"/>
    <property type="molecule type" value="Transcribed_RNA"/>
</dbReference>